<keyword evidence="2" id="KW-1185">Reference proteome</keyword>
<name>A0A5M8Q3L2_9BACT</name>
<organism evidence="1 2">
    <name type="scientific">Dyadobacter flavalbus</name>
    <dbReference type="NCBI Taxonomy" id="2579942"/>
    <lineage>
        <taxon>Bacteria</taxon>
        <taxon>Pseudomonadati</taxon>
        <taxon>Bacteroidota</taxon>
        <taxon>Cytophagia</taxon>
        <taxon>Cytophagales</taxon>
        <taxon>Spirosomataceae</taxon>
        <taxon>Dyadobacter</taxon>
    </lineage>
</organism>
<sequence length="129" mass="13894">MLDPVIKAFIVYGPPQSGFLFIAIAFPKITLAPAGPPCYTFIQGCSSGAIKNSHESLCYKQAAPPELTLRISKNLFIVYDPPQSGFLFVAIALPKTTLAPAGPPDYTLIQECSFRATKKLAQISFAINS</sequence>
<evidence type="ECO:0000313" key="2">
    <source>
        <dbReference type="Proteomes" id="UP000323994"/>
    </source>
</evidence>
<dbReference type="Proteomes" id="UP000323994">
    <property type="component" value="Unassembled WGS sequence"/>
</dbReference>
<reference evidence="1 2" key="1">
    <citation type="submission" date="2019-05" db="EMBL/GenBank/DDBJ databases">
        <authorList>
            <person name="Qu J.-H."/>
        </authorList>
    </citation>
    <scope>NUCLEOTIDE SEQUENCE [LARGE SCALE GENOMIC DNA]</scope>
    <source>
        <strain evidence="1 2">NS28</strain>
    </source>
</reference>
<evidence type="ECO:0000313" key="1">
    <source>
        <dbReference type="EMBL" id="KAA6430429.1"/>
    </source>
</evidence>
<dbReference type="EMBL" id="VBSN01000076">
    <property type="protein sequence ID" value="KAA6430429.1"/>
    <property type="molecule type" value="Genomic_DNA"/>
</dbReference>
<comment type="caution">
    <text evidence="1">The sequence shown here is derived from an EMBL/GenBank/DDBJ whole genome shotgun (WGS) entry which is preliminary data.</text>
</comment>
<gene>
    <name evidence="1" type="ORF">FEM33_25860</name>
</gene>
<dbReference type="AlphaFoldDB" id="A0A5M8Q3L2"/>
<proteinExistence type="predicted"/>
<dbReference type="RefSeq" id="WP_139014862.1">
    <property type="nucleotide sequence ID" value="NZ_VBSN01000076.1"/>
</dbReference>
<protein>
    <submittedName>
        <fullName evidence="1">Uncharacterized protein</fullName>
    </submittedName>
</protein>
<accession>A0A5M8Q3L2</accession>